<feature type="transmembrane region" description="Helical" evidence="8">
    <location>
        <begin position="87"/>
        <end position="109"/>
    </location>
</feature>
<dbReference type="AlphaFoldDB" id="A0A4Y2ICS4"/>
<dbReference type="EMBL" id="BGPR01002556">
    <property type="protein sequence ID" value="GBM75415.1"/>
    <property type="molecule type" value="Genomic_DNA"/>
</dbReference>
<dbReference type="Gene3D" id="1.20.1250.20">
    <property type="entry name" value="MFS general substrate transporter like domains"/>
    <property type="match status" value="1"/>
</dbReference>
<keyword evidence="5 8" id="KW-1133">Transmembrane helix</keyword>
<keyword evidence="10" id="KW-1185">Reference proteome</keyword>
<dbReference type="GO" id="GO:0015293">
    <property type="term" value="F:symporter activity"/>
    <property type="evidence" value="ECO:0007669"/>
    <property type="project" value="UniProtKB-KW"/>
</dbReference>
<feature type="region of interest" description="Disordered" evidence="7">
    <location>
        <begin position="193"/>
        <end position="217"/>
    </location>
</feature>
<evidence type="ECO:0008006" key="11">
    <source>
        <dbReference type="Google" id="ProtNLM"/>
    </source>
</evidence>
<dbReference type="InterPro" id="IPR050382">
    <property type="entry name" value="MFS_Na/Anion_cotransporter"/>
</dbReference>
<evidence type="ECO:0000256" key="2">
    <source>
        <dbReference type="ARBA" id="ARBA00022448"/>
    </source>
</evidence>
<dbReference type="PANTHER" id="PTHR11662">
    <property type="entry name" value="SOLUTE CARRIER FAMILY 17"/>
    <property type="match status" value="1"/>
</dbReference>
<evidence type="ECO:0000256" key="8">
    <source>
        <dbReference type="SAM" id="Phobius"/>
    </source>
</evidence>
<evidence type="ECO:0000256" key="3">
    <source>
        <dbReference type="ARBA" id="ARBA00022692"/>
    </source>
</evidence>
<comment type="caution">
    <text evidence="9">The sequence shown here is derived from an EMBL/GenBank/DDBJ whole genome shotgun (WGS) entry which is preliminary data.</text>
</comment>
<evidence type="ECO:0000256" key="4">
    <source>
        <dbReference type="ARBA" id="ARBA00022847"/>
    </source>
</evidence>
<comment type="subcellular location">
    <subcellularLocation>
        <location evidence="1">Membrane</location>
        <topology evidence="1">Multi-pass membrane protein</topology>
    </subcellularLocation>
</comment>
<evidence type="ECO:0000256" key="1">
    <source>
        <dbReference type="ARBA" id="ARBA00004141"/>
    </source>
</evidence>
<dbReference type="SUPFAM" id="SSF103473">
    <property type="entry name" value="MFS general substrate transporter"/>
    <property type="match status" value="1"/>
</dbReference>
<organism evidence="9 10">
    <name type="scientific">Araneus ventricosus</name>
    <name type="common">Orbweaver spider</name>
    <name type="synonym">Epeira ventricosa</name>
    <dbReference type="NCBI Taxonomy" id="182803"/>
    <lineage>
        <taxon>Eukaryota</taxon>
        <taxon>Metazoa</taxon>
        <taxon>Ecdysozoa</taxon>
        <taxon>Arthropoda</taxon>
        <taxon>Chelicerata</taxon>
        <taxon>Arachnida</taxon>
        <taxon>Araneae</taxon>
        <taxon>Araneomorphae</taxon>
        <taxon>Entelegynae</taxon>
        <taxon>Araneoidea</taxon>
        <taxon>Araneidae</taxon>
        <taxon>Araneus</taxon>
    </lineage>
</organism>
<name>A0A4Y2ICS4_ARAVE</name>
<gene>
    <name evidence="9" type="ORF">AVEN_119956_1</name>
</gene>
<evidence type="ECO:0000256" key="6">
    <source>
        <dbReference type="ARBA" id="ARBA00023136"/>
    </source>
</evidence>
<sequence>MHYPTCEVSGDNAVSNGKVGKWNGMLNSIPYVFQILLIYLGGWISKWLNTHGYIGVDRARKGCTMLYSLGYSLALLGMYFAGCDRVWSNVCSIIAFSFIGISVPGCMVVPSDMSPTFAGSLFAFSNTIASSASFIFPIIVGAMIDVEESLEQWKKIFLLCIAVIMSSGVLFCLFGSAEVQPWNFQSTEVDERNSPKDEVVKSENKESTISKEISIHL</sequence>
<dbReference type="OrthoDB" id="6434153at2759"/>
<protein>
    <recommendedName>
        <fullName evidence="11">Inorganic phosphate cotransporter</fullName>
    </recommendedName>
</protein>
<evidence type="ECO:0000313" key="10">
    <source>
        <dbReference type="Proteomes" id="UP000499080"/>
    </source>
</evidence>
<dbReference type="Proteomes" id="UP000499080">
    <property type="component" value="Unassembled WGS sequence"/>
</dbReference>
<dbReference type="InterPro" id="IPR036259">
    <property type="entry name" value="MFS_trans_sf"/>
</dbReference>
<dbReference type="GO" id="GO:0016020">
    <property type="term" value="C:membrane"/>
    <property type="evidence" value="ECO:0007669"/>
    <property type="project" value="UniProtKB-SubCell"/>
</dbReference>
<dbReference type="GO" id="GO:0006820">
    <property type="term" value="P:monoatomic anion transport"/>
    <property type="evidence" value="ECO:0007669"/>
    <property type="project" value="TreeGrafter"/>
</dbReference>
<dbReference type="PANTHER" id="PTHR11662:SF399">
    <property type="entry name" value="FI19708P1-RELATED"/>
    <property type="match status" value="1"/>
</dbReference>
<reference evidence="9 10" key="1">
    <citation type="journal article" date="2019" name="Sci. Rep.">
        <title>Orb-weaving spider Araneus ventricosus genome elucidates the spidroin gene catalogue.</title>
        <authorList>
            <person name="Kono N."/>
            <person name="Nakamura H."/>
            <person name="Ohtoshi R."/>
            <person name="Moran D.A.P."/>
            <person name="Shinohara A."/>
            <person name="Yoshida Y."/>
            <person name="Fujiwara M."/>
            <person name="Mori M."/>
            <person name="Tomita M."/>
            <person name="Arakawa K."/>
        </authorList>
    </citation>
    <scope>NUCLEOTIDE SEQUENCE [LARGE SCALE GENOMIC DNA]</scope>
</reference>
<keyword evidence="2" id="KW-0813">Transport</keyword>
<keyword evidence="3 8" id="KW-0812">Transmembrane</keyword>
<proteinExistence type="predicted"/>
<feature type="transmembrane region" description="Helical" evidence="8">
    <location>
        <begin position="25"/>
        <end position="44"/>
    </location>
</feature>
<accession>A0A4Y2ICS4</accession>
<keyword evidence="4" id="KW-0769">Symport</keyword>
<keyword evidence="6 8" id="KW-0472">Membrane</keyword>
<feature type="transmembrane region" description="Helical" evidence="8">
    <location>
        <begin position="64"/>
        <end position="81"/>
    </location>
</feature>
<feature type="transmembrane region" description="Helical" evidence="8">
    <location>
        <begin position="156"/>
        <end position="177"/>
    </location>
</feature>
<evidence type="ECO:0000256" key="7">
    <source>
        <dbReference type="SAM" id="MobiDB-lite"/>
    </source>
</evidence>
<evidence type="ECO:0000256" key="5">
    <source>
        <dbReference type="ARBA" id="ARBA00022989"/>
    </source>
</evidence>
<evidence type="ECO:0000313" key="9">
    <source>
        <dbReference type="EMBL" id="GBM75415.1"/>
    </source>
</evidence>
<feature type="transmembrane region" description="Helical" evidence="8">
    <location>
        <begin position="121"/>
        <end position="144"/>
    </location>
</feature>
<dbReference type="FunFam" id="1.20.1250.20:FF:000003">
    <property type="entry name" value="Solute carrier family 17 member 3"/>
    <property type="match status" value="1"/>
</dbReference>